<dbReference type="RefSeq" id="YP_009838533.1">
    <property type="nucleotide sequence ID" value="NC_048711.1"/>
</dbReference>
<dbReference type="NCBIfam" id="NF041589">
    <property type="entry name" value="PepG1"/>
    <property type="match status" value="1"/>
</dbReference>
<organism evidence="2 3">
    <name type="scientific">Staphylococcus phage SA780ruMSSAST101</name>
    <dbReference type="NCBI Taxonomy" id="2268609"/>
    <lineage>
        <taxon>Viruses</taxon>
        <taxon>Duplodnaviria</taxon>
        <taxon>Heunggongvirae</taxon>
        <taxon>Uroviricota</taxon>
        <taxon>Caudoviricetes</taxon>
        <taxon>Bronfenbrennervirinae</taxon>
        <taxon>Peeveelvirus</taxon>
        <taxon>Peeveelvirus SA780ruMSSAST101</taxon>
    </lineage>
</organism>
<keyword evidence="3" id="KW-1185">Reference proteome</keyword>
<feature type="transmembrane region" description="Helical" evidence="1">
    <location>
        <begin position="12"/>
        <end position="38"/>
    </location>
</feature>
<keyword evidence="1" id="KW-0472">Membrane</keyword>
<accession>A0A385IR96</accession>
<dbReference type="Pfam" id="PF16935">
    <property type="entry name" value="Hol_Tox"/>
    <property type="match status" value="1"/>
</dbReference>
<dbReference type="GeneID" id="55608767"/>
<protein>
    <recommendedName>
        <fullName evidence="4">Holin-like toxin</fullName>
    </recommendedName>
</protein>
<dbReference type="EMBL" id="MH384260">
    <property type="protein sequence ID" value="AXY86047.1"/>
    <property type="molecule type" value="Genomic_DNA"/>
</dbReference>
<evidence type="ECO:0008006" key="4">
    <source>
        <dbReference type="Google" id="ProtNLM"/>
    </source>
</evidence>
<dbReference type="KEGG" id="vg:55608767"/>
<evidence type="ECO:0000313" key="3">
    <source>
        <dbReference type="Proteomes" id="UP000263527"/>
    </source>
</evidence>
<sequence>MLALLKSLERRCLMITISTMLQFGLFLIALIGLVIKLIELSNKK</sequence>
<keyword evidence="1" id="KW-1133">Transmembrane helix</keyword>
<keyword evidence="1" id="KW-0812">Transmembrane</keyword>
<proteinExistence type="predicted"/>
<name>A0A385IR96_9CAUD</name>
<dbReference type="InterPro" id="IPR031616">
    <property type="entry name" value="BsrE-like"/>
</dbReference>
<reference evidence="2 3" key="1">
    <citation type="submission" date="2018-05" db="EMBL/GenBank/DDBJ databases">
        <title>The complete genomes of Staphylococcus aureus prophages isolated in Russia.</title>
        <authorList>
            <person name="Dmitrenko O.A."/>
            <person name="Tikhomirov T."/>
            <person name="Balbutskaya A."/>
            <person name="Fedorova N."/>
            <person name="Alkhovsky S.V."/>
        </authorList>
    </citation>
    <scope>NUCLEOTIDE SEQUENCE [LARGE SCALE GENOMIC DNA]</scope>
</reference>
<dbReference type="Proteomes" id="UP000263527">
    <property type="component" value="Segment"/>
</dbReference>
<evidence type="ECO:0000313" key="2">
    <source>
        <dbReference type="EMBL" id="AXY86047.1"/>
    </source>
</evidence>
<evidence type="ECO:0000256" key="1">
    <source>
        <dbReference type="SAM" id="Phobius"/>
    </source>
</evidence>